<reference evidence="1 2" key="2">
    <citation type="submission" date="2018-11" db="EMBL/GenBank/DDBJ databases">
        <authorList>
            <consortium name="Pathogen Informatics"/>
        </authorList>
    </citation>
    <scope>NUCLEOTIDE SEQUENCE [LARGE SCALE GENOMIC DNA]</scope>
    <source>
        <strain evidence="1 2">MHpl1</strain>
    </source>
</reference>
<gene>
    <name evidence="1" type="ORF">HPLM_LOCUS5596</name>
</gene>
<organism evidence="3">
    <name type="scientific">Haemonchus placei</name>
    <name type="common">Barber's pole worm</name>
    <dbReference type="NCBI Taxonomy" id="6290"/>
    <lineage>
        <taxon>Eukaryota</taxon>
        <taxon>Metazoa</taxon>
        <taxon>Ecdysozoa</taxon>
        <taxon>Nematoda</taxon>
        <taxon>Chromadorea</taxon>
        <taxon>Rhabditida</taxon>
        <taxon>Rhabditina</taxon>
        <taxon>Rhabditomorpha</taxon>
        <taxon>Strongyloidea</taxon>
        <taxon>Trichostrongylidae</taxon>
        <taxon>Haemonchus</taxon>
    </lineage>
</organism>
<evidence type="ECO:0000313" key="2">
    <source>
        <dbReference type="Proteomes" id="UP000268014"/>
    </source>
</evidence>
<dbReference type="AlphaFoldDB" id="A0A158QL10"/>
<accession>A0A158QL10</accession>
<sequence>MAWVLAENGLRLNVKNTKFFSSEEGTGSIVDGRGEAIGKVHSGAVFQEAELVSERPMKDVFCEIYDKSGRRGLSLLKKEGDEREEAIALMTQGAAYCYCASSPICHTRSETFKDYISKVGPNEQEILQHFLEVGELLFCTFKYGAKPNLVLPLLESVQDAEQEYKDFLYVVFFLNKISETDVVCILPMLRQFKGYIVIHTVYYEKDNNYYHNRKYK</sequence>
<name>A0A158QL10_HAEPC</name>
<evidence type="ECO:0000313" key="1">
    <source>
        <dbReference type="EMBL" id="VDO26503.1"/>
    </source>
</evidence>
<dbReference type="OrthoDB" id="10611383at2759"/>
<proteinExistence type="predicted"/>
<reference evidence="3" key="1">
    <citation type="submission" date="2016-04" db="UniProtKB">
        <authorList>
            <consortium name="WormBaseParasite"/>
        </authorList>
    </citation>
    <scope>IDENTIFICATION</scope>
</reference>
<dbReference type="EMBL" id="UZAF01016363">
    <property type="protein sequence ID" value="VDO26503.1"/>
    <property type="molecule type" value="Genomic_DNA"/>
</dbReference>
<protein>
    <submittedName>
        <fullName evidence="3">Thioredoxin reductase 1, cytoplasmic</fullName>
    </submittedName>
</protein>
<dbReference type="Proteomes" id="UP000268014">
    <property type="component" value="Unassembled WGS sequence"/>
</dbReference>
<evidence type="ECO:0000313" key="3">
    <source>
        <dbReference type="WBParaSite" id="HPLM_0000560401-mRNA-1"/>
    </source>
</evidence>
<keyword evidence="2" id="KW-1185">Reference proteome</keyword>
<dbReference type="WBParaSite" id="HPLM_0000560401-mRNA-1">
    <property type="protein sequence ID" value="HPLM_0000560401-mRNA-1"/>
    <property type="gene ID" value="HPLM_0000560401"/>
</dbReference>